<comment type="subcellular location">
    <subcellularLocation>
        <location evidence="1">Membrane</location>
    </subcellularLocation>
</comment>
<dbReference type="KEGG" id="rhy:RD110_12710"/>
<proteinExistence type="inferred from homology"/>
<dbReference type="Gene3D" id="1.10.287.950">
    <property type="entry name" value="Methyl-accepting chemotaxis protein"/>
    <property type="match status" value="1"/>
</dbReference>
<dbReference type="InterPro" id="IPR003660">
    <property type="entry name" value="HAMP_dom"/>
</dbReference>
<organism evidence="7 8">
    <name type="scientific">Rhodoferax koreensis</name>
    <dbReference type="NCBI Taxonomy" id="1842727"/>
    <lineage>
        <taxon>Bacteria</taxon>
        <taxon>Pseudomonadati</taxon>
        <taxon>Pseudomonadota</taxon>
        <taxon>Betaproteobacteria</taxon>
        <taxon>Burkholderiales</taxon>
        <taxon>Comamonadaceae</taxon>
        <taxon>Rhodoferax</taxon>
    </lineage>
</organism>
<keyword evidence="4" id="KW-0807">Transducer</keyword>
<evidence type="ECO:0000256" key="4">
    <source>
        <dbReference type="PROSITE-ProRule" id="PRU00284"/>
    </source>
</evidence>
<dbReference type="GO" id="GO:0004888">
    <property type="term" value="F:transmembrane signaling receptor activity"/>
    <property type="evidence" value="ECO:0007669"/>
    <property type="project" value="InterPro"/>
</dbReference>
<dbReference type="Pfam" id="PF00672">
    <property type="entry name" value="HAMP"/>
    <property type="match status" value="1"/>
</dbReference>
<dbReference type="SMART" id="SM00304">
    <property type="entry name" value="HAMP"/>
    <property type="match status" value="1"/>
</dbReference>
<dbReference type="CDD" id="cd11386">
    <property type="entry name" value="MCP_signal"/>
    <property type="match status" value="1"/>
</dbReference>
<evidence type="ECO:0000259" key="5">
    <source>
        <dbReference type="PROSITE" id="PS50111"/>
    </source>
</evidence>
<dbReference type="PROSITE" id="PS50111">
    <property type="entry name" value="CHEMOTAXIS_TRANSDUC_2"/>
    <property type="match status" value="1"/>
</dbReference>
<dbReference type="InterPro" id="IPR051310">
    <property type="entry name" value="MCP_chemotaxis"/>
</dbReference>
<evidence type="ECO:0000256" key="2">
    <source>
        <dbReference type="ARBA" id="ARBA00022481"/>
    </source>
</evidence>
<comment type="similarity">
    <text evidence="3">Belongs to the methyl-accepting chemotaxis (MCP) protein family.</text>
</comment>
<evidence type="ECO:0000259" key="6">
    <source>
        <dbReference type="PROSITE" id="PS50885"/>
    </source>
</evidence>
<evidence type="ECO:0000256" key="3">
    <source>
        <dbReference type="ARBA" id="ARBA00029447"/>
    </source>
</evidence>
<keyword evidence="2" id="KW-0488">Methylation</keyword>
<dbReference type="GO" id="GO:0007165">
    <property type="term" value="P:signal transduction"/>
    <property type="evidence" value="ECO:0007669"/>
    <property type="project" value="UniProtKB-KW"/>
</dbReference>
<dbReference type="PANTHER" id="PTHR43531">
    <property type="entry name" value="PROTEIN ICFG"/>
    <property type="match status" value="1"/>
</dbReference>
<reference evidence="7 8" key="1">
    <citation type="submission" date="2017-01" db="EMBL/GenBank/DDBJ databases">
        <authorList>
            <person name="Mah S.A."/>
            <person name="Swanson W.J."/>
            <person name="Moy G.W."/>
            <person name="Vacquier V.D."/>
        </authorList>
    </citation>
    <scope>NUCLEOTIDE SEQUENCE [LARGE SCALE GENOMIC DNA]</scope>
    <source>
        <strain evidence="7 8">DCY110</strain>
    </source>
</reference>
<evidence type="ECO:0008006" key="9">
    <source>
        <dbReference type="Google" id="ProtNLM"/>
    </source>
</evidence>
<dbReference type="RefSeq" id="WP_076199823.1">
    <property type="nucleotide sequence ID" value="NZ_CP019236.1"/>
</dbReference>
<protein>
    <recommendedName>
        <fullName evidence="9">Methyl-accepting chemotaxis protein</fullName>
    </recommendedName>
</protein>
<dbReference type="PRINTS" id="PR00260">
    <property type="entry name" value="CHEMTRNSDUCR"/>
</dbReference>
<gene>
    <name evidence="7" type="ORF">RD110_12710</name>
</gene>
<dbReference type="CDD" id="cd06225">
    <property type="entry name" value="HAMP"/>
    <property type="match status" value="1"/>
</dbReference>
<dbReference type="AlphaFoldDB" id="A0A1P8JW17"/>
<keyword evidence="8" id="KW-1185">Reference proteome</keyword>
<evidence type="ECO:0000313" key="8">
    <source>
        <dbReference type="Proteomes" id="UP000186609"/>
    </source>
</evidence>
<dbReference type="SUPFAM" id="SSF58104">
    <property type="entry name" value="Methyl-accepting chemotaxis protein (MCP) signaling domain"/>
    <property type="match status" value="1"/>
</dbReference>
<sequence length="516" mass="54455">MFRSLRSSTLCLAAVGILAALLVAGQSYWGLKRLNEIATQTFVAKDVVADILPPPMYLIEMRLVLSQGVEGSMPVAEVRRQFDRLESEYRQRADFWQKNPPFGLEKQLLGRQHEGAQRFIAAARRDLLAPLAAGDLETARRNMPAVHALYMEHRAGVDETAQAGNRFADQTIASFGETSAKIGAVSAWCIGAALLMVLLVARPVLQSLRTPIAYCTRLAQQVAEGNLLVTIQRTRKDEIGELQAALGAMQTALRGMVGAVRESSEGIRIASAEVASGGMDLSHRTENTASSLQQAAAAMEQLSATVTHNADSASHANQLALSAANVAARGGNIVGQVVSTMDGINTSSRQIVDIIGVINGIAFQTNILALNAAVEAARAGEQGRGFAVVASEVRQLAQRSAEAAKEIKALIDASVDRVAAGSQLVQQAGSTMTEIVASVQNLNSIIGEITAAAAEQSAGIAQINGAVNQLDGMTQENAALVEESAAAAENLQQQAVRLADIVSAFRLDTGSRLALT</sequence>
<dbReference type="FunFam" id="1.10.287.950:FF:000001">
    <property type="entry name" value="Methyl-accepting chemotaxis sensory transducer"/>
    <property type="match status" value="1"/>
</dbReference>
<dbReference type="PANTHER" id="PTHR43531:SF14">
    <property type="entry name" value="METHYL-ACCEPTING CHEMOTAXIS PROTEIN I-RELATED"/>
    <property type="match status" value="1"/>
</dbReference>
<accession>A0A1P8JW17</accession>
<feature type="domain" description="HAMP" evidence="6">
    <location>
        <begin position="206"/>
        <end position="258"/>
    </location>
</feature>
<dbReference type="GO" id="GO:0006935">
    <property type="term" value="P:chemotaxis"/>
    <property type="evidence" value="ECO:0007669"/>
    <property type="project" value="InterPro"/>
</dbReference>
<dbReference type="GO" id="GO:0005886">
    <property type="term" value="C:plasma membrane"/>
    <property type="evidence" value="ECO:0007669"/>
    <property type="project" value="TreeGrafter"/>
</dbReference>
<dbReference type="Proteomes" id="UP000186609">
    <property type="component" value="Chromosome"/>
</dbReference>
<evidence type="ECO:0000313" key="7">
    <source>
        <dbReference type="EMBL" id="APW37944.1"/>
    </source>
</evidence>
<evidence type="ECO:0000256" key="1">
    <source>
        <dbReference type="ARBA" id="ARBA00004370"/>
    </source>
</evidence>
<dbReference type="InterPro" id="IPR004090">
    <property type="entry name" value="Chemotax_Me-accpt_rcpt"/>
</dbReference>
<dbReference type="PROSITE" id="PS50885">
    <property type="entry name" value="HAMP"/>
    <property type="match status" value="1"/>
</dbReference>
<dbReference type="SMART" id="SM00283">
    <property type="entry name" value="MA"/>
    <property type="match status" value="1"/>
</dbReference>
<name>A0A1P8JW17_9BURK</name>
<dbReference type="InterPro" id="IPR004089">
    <property type="entry name" value="MCPsignal_dom"/>
</dbReference>
<dbReference type="STRING" id="1842727.RD110_12710"/>
<feature type="domain" description="Methyl-accepting transducer" evidence="5">
    <location>
        <begin position="263"/>
        <end position="492"/>
    </location>
</feature>
<dbReference type="Pfam" id="PF00015">
    <property type="entry name" value="MCPsignal"/>
    <property type="match status" value="1"/>
</dbReference>
<dbReference type="EMBL" id="CP019236">
    <property type="protein sequence ID" value="APW37944.1"/>
    <property type="molecule type" value="Genomic_DNA"/>
</dbReference>